<dbReference type="InterPro" id="IPR052137">
    <property type="entry name" value="uS15_ribosomal"/>
</dbReference>
<dbReference type="InterPro" id="IPR009068">
    <property type="entry name" value="uS15_NS1_RNA-bd_sf"/>
</dbReference>
<proteinExistence type="inferred from homology"/>
<dbReference type="Gene3D" id="1.10.287.10">
    <property type="entry name" value="S15/NS1, RNA-binding"/>
    <property type="match status" value="1"/>
</dbReference>
<protein>
    <recommendedName>
        <fullName evidence="7">Small ribosomal subunit protein uS15m</fullName>
    </recommendedName>
    <alternativeName>
        <fullName evidence="8">28S ribosomal protein S15, mitochondrial</fullName>
    </alternativeName>
</protein>
<reference evidence="10" key="1">
    <citation type="submission" date="2021-02" db="EMBL/GenBank/DDBJ databases">
        <authorList>
            <person name="Nowell W R."/>
        </authorList>
    </citation>
    <scope>NUCLEOTIDE SEQUENCE</scope>
</reference>
<organism evidence="10 11">
    <name type="scientific">Rotaria socialis</name>
    <dbReference type="NCBI Taxonomy" id="392032"/>
    <lineage>
        <taxon>Eukaryota</taxon>
        <taxon>Metazoa</taxon>
        <taxon>Spiralia</taxon>
        <taxon>Gnathifera</taxon>
        <taxon>Rotifera</taxon>
        <taxon>Eurotatoria</taxon>
        <taxon>Bdelloidea</taxon>
        <taxon>Philodinida</taxon>
        <taxon>Philodinidae</taxon>
        <taxon>Rotaria</taxon>
    </lineage>
</organism>
<keyword evidence="11" id="KW-1185">Reference proteome</keyword>
<evidence type="ECO:0000313" key="10">
    <source>
        <dbReference type="EMBL" id="CAF4189822.1"/>
    </source>
</evidence>
<keyword evidence="3" id="KW-0809">Transit peptide</keyword>
<accession>A0A820AIZ7</accession>
<comment type="similarity">
    <text evidence="2">Belongs to the universal ribosomal protein uS15 family.</text>
</comment>
<dbReference type="Proteomes" id="UP000663825">
    <property type="component" value="Unassembled WGS sequence"/>
</dbReference>
<evidence type="ECO:0000256" key="1">
    <source>
        <dbReference type="ARBA" id="ARBA00004173"/>
    </source>
</evidence>
<sequence length="281" mass="33054">MLTVITKQIVPSSILQSFGKNRTNLINGILWIRSISKVSPGIVGKTKRALPAHMYKPKPKWETGDIDPYPNFDTTKILRPGFENSEELKTADDLVKRVFTLEYATRAEIQQYYSDYLVKAVQRHPLDQSSYEVLIAKLTARIRMHIKYGDIDPRRTSRRNVVGKLQTIRNFLLNKLMHADYDVYEWLKKVLRIEHAPENPFITQIDHDDRELERMRLQQQARDAVQVKKDELKLRFAAEKEKFAKEKESLLCEIQRDLEDLQIEIAKHNETRRQRARTIVE</sequence>
<dbReference type="GO" id="GO:0032543">
    <property type="term" value="P:mitochondrial translation"/>
    <property type="evidence" value="ECO:0007669"/>
    <property type="project" value="TreeGrafter"/>
</dbReference>
<evidence type="ECO:0000256" key="6">
    <source>
        <dbReference type="ARBA" id="ARBA00023274"/>
    </source>
</evidence>
<dbReference type="GO" id="GO:0003723">
    <property type="term" value="F:RNA binding"/>
    <property type="evidence" value="ECO:0007669"/>
    <property type="project" value="TreeGrafter"/>
</dbReference>
<dbReference type="OrthoDB" id="441444at2759"/>
<dbReference type="Proteomes" id="UP000663873">
    <property type="component" value="Unassembled WGS sequence"/>
</dbReference>
<dbReference type="AlphaFoldDB" id="A0A820AIZ7"/>
<name>A0A820AIZ7_9BILA</name>
<evidence type="ECO:0000313" key="11">
    <source>
        <dbReference type="Proteomes" id="UP000663873"/>
    </source>
</evidence>
<dbReference type="GO" id="GO:0003735">
    <property type="term" value="F:structural constituent of ribosome"/>
    <property type="evidence" value="ECO:0007669"/>
    <property type="project" value="TreeGrafter"/>
</dbReference>
<dbReference type="PANTHER" id="PTHR46685:SF1">
    <property type="entry name" value="SMALL RIBOSOMAL SUBUNIT PROTEIN US15M"/>
    <property type="match status" value="1"/>
</dbReference>
<keyword evidence="4" id="KW-0689">Ribosomal protein</keyword>
<evidence type="ECO:0000256" key="3">
    <source>
        <dbReference type="ARBA" id="ARBA00022946"/>
    </source>
</evidence>
<keyword evidence="5" id="KW-0496">Mitochondrion</keyword>
<gene>
    <name evidence="9" type="ORF">TIS948_LOCUS8505</name>
    <name evidence="10" type="ORF">UJA718_LOCUS5858</name>
</gene>
<comment type="caution">
    <text evidence="10">The sequence shown here is derived from an EMBL/GenBank/DDBJ whole genome shotgun (WGS) entry which is preliminary data.</text>
</comment>
<keyword evidence="6" id="KW-0687">Ribonucleoprotein</keyword>
<evidence type="ECO:0000256" key="7">
    <source>
        <dbReference type="ARBA" id="ARBA00035249"/>
    </source>
</evidence>
<dbReference type="EMBL" id="CAJOBP010000527">
    <property type="protein sequence ID" value="CAF4189822.1"/>
    <property type="molecule type" value="Genomic_DNA"/>
</dbReference>
<dbReference type="GO" id="GO:0005763">
    <property type="term" value="C:mitochondrial small ribosomal subunit"/>
    <property type="evidence" value="ECO:0007669"/>
    <property type="project" value="TreeGrafter"/>
</dbReference>
<evidence type="ECO:0000313" key="9">
    <source>
        <dbReference type="EMBL" id="CAF3130411.1"/>
    </source>
</evidence>
<evidence type="ECO:0000256" key="2">
    <source>
        <dbReference type="ARBA" id="ARBA00008434"/>
    </source>
</evidence>
<evidence type="ECO:0000256" key="5">
    <source>
        <dbReference type="ARBA" id="ARBA00023128"/>
    </source>
</evidence>
<evidence type="ECO:0000256" key="8">
    <source>
        <dbReference type="ARBA" id="ARBA00035528"/>
    </source>
</evidence>
<dbReference type="SUPFAM" id="SSF47060">
    <property type="entry name" value="S15/NS1 RNA-binding domain"/>
    <property type="match status" value="1"/>
</dbReference>
<dbReference type="PANTHER" id="PTHR46685">
    <property type="entry name" value="28S RIBOSOMAL PROTEIN S15, MITOCHONDRIAL"/>
    <property type="match status" value="1"/>
</dbReference>
<evidence type="ECO:0000256" key="4">
    <source>
        <dbReference type="ARBA" id="ARBA00022980"/>
    </source>
</evidence>
<dbReference type="EMBL" id="CAJNXB010001105">
    <property type="protein sequence ID" value="CAF3130411.1"/>
    <property type="molecule type" value="Genomic_DNA"/>
</dbReference>
<comment type="subcellular location">
    <subcellularLocation>
        <location evidence="1">Mitochondrion</location>
    </subcellularLocation>
</comment>